<accession>A0A1H3SD55</accession>
<name>A0A1H3SD55_9RHOB</name>
<sequence length="122" mass="13490">MDLDGIDLGPLAPHELEKRGQTKDGLSFWVRDWGGSRGNLRSSTLTERSDVSMHLFRGDRQGRLGDMYLLIFEGLRTGINSHRSPRTEAPGPDILSLGDISTGKHVFTVTAIGAPVFFCYRS</sequence>
<dbReference type="EMBL" id="FNPX01000011">
    <property type="protein sequence ID" value="SDZ35657.1"/>
    <property type="molecule type" value="Genomic_DNA"/>
</dbReference>
<keyword evidence="2" id="KW-1185">Reference proteome</keyword>
<reference evidence="2" key="1">
    <citation type="submission" date="2016-10" db="EMBL/GenBank/DDBJ databases">
        <authorList>
            <person name="Varghese N."/>
            <person name="Submissions S."/>
        </authorList>
    </citation>
    <scope>NUCLEOTIDE SEQUENCE [LARGE SCALE GENOMIC DNA]</scope>
    <source>
        <strain evidence="2">DSM 100420</strain>
    </source>
</reference>
<dbReference type="STRING" id="1244108.SAMN05444004_11182"/>
<evidence type="ECO:0000313" key="1">
    <source>
        <dbReference type="EMBL" id="SDZ35657.1"/>
    </source>
</evidence>
<dbReference type="AlphaFoldDB" id="A0A1H3SD55"/>
<evidence type="ECO:0000313" key="2">
    <source>
        <dbReference type="Proteomes" id="UP000198914"/>
    </source>
</evidence>
<gene>
    <name evidence="1" type="ORF">SAMN05444004_11182</name>
</gene>
<protein>
    <submittedName>
        <fullName evidence="1">Uncharacterized protein</fullName>
    </submittedName>
</protein>
<proteinExistence type="predicted"/>
<organism evidence="1 2">
    <name type="scientific">Jannaschia faecimaris</name>
    <dbReference type="NCBI Taxonomy" id="1244108"/>
    <lineage>
        <taxon>Bacteria</taxon>
        <taxon>Pseudomonadati</taxon>
        <taxon>Pseudomonadota</taxon>
        <taxon>Alphaproteobacteria</taxon>
        <taxon>Rhodobacterales</taxon>
        <taxon>Roseobacteraceae</taxon>
        <taxon>Jannaschia</taxon>
    </lineage>
</organism>
<dbReference type="Proteomes" id="UP000198914">
    <property type="component" value="Unassembled WGS sequence"/>
</dbReference>